<organism evidence="1 2">
    <name type="scientific">Septoria linicola</name>
    <dbReference type="NCBI Taxonomy" id="215465"/>
    <lineage>
        <taxon>Eukaryota</taxon>
        <taxon>Fungi</taxon>
        <taxon>Dikarya</taxon>
        <taxon>Ascomycota</taxon>
        <taxon>Pezizomycotina</taxon>
        <taxon>Dothideomycetes</taxon>
        <taxon>Dothideomycetidae</taxon>
        <taxon>Mycosphaerellales</taxon>
        <taxon>Mycosphaerellaceae</taxon>
        <taxon>Septoria</taxon>
    </lineage>
</organism>
<evidence type="ECO:0000313" key="1">
    <source>
        <dbReference type="EMBL" id="USW48898.1"/>
    </source>
</evidence>
<name>A0A9Q9AMM4_9PEZI</name>
<dbReference type="Proteomes" id="UP001056384">
    <property type="component" value="Chromosome 2"/>
</dbReference>
<accession>A0A9Q9AMM4</accession>
<sequence>MSLRLMPYDNMYALQAIPLHKSLTLKSVGVQRYLDPKGLSLLTKLEKDKRHHLESKRLHVFCRPITISREQYLDSPTNLLREQGVAKLFNKAKPDDYDHTKITEYQESTSNTVVDKRMAAHILSPYLDGFKLDFLERRFAVAEKSAAIYAVIERRREAFDVYPDGDDSIAYQIMLDTYGAFKDQQRSQFRRQVARLRTMRTIGPNSSCTTEKKRAINGVQSLIREHLDIFRSMEIPNNVVFELLASKELQSSSSETIGYRSVPIGEELW</sequence>
<proteinExistence type="predicted"/>
<reference evidence="1" key="1">
    <citation type="submission" date="2022-06" db="EMBL/GenBank/DDBJ databases">
        <title>Complete genome sequences of two strains of the flax pathogen Septoria linicola.</title>
        <authorList>
            <person name="Lapalu N."/>
            <person name="Simon A."/>
            <person name="Demenou B."/>
            <person name="Paumier D."/>
            <person name="Guillot M.-P."/>
            <person name="Gout L."/>
            <person name="Valade R."/>
        </authorList>
    </citation>
    <scope>NUCLEOTIDE SEQUENCE</scope>
    <source>
        <strain evidence="1">SE15195</strain>
    </source>
</reference>
<protein>
    <submittedName>
        <fullName evidence="1">Uncharacterized protein</fullName>
    </submittedName>
</protein>
<keyword evidence="2" id="KW-1185">Reference proteome</keyword>
<gene>
    <name evidence="1" type="ORF">Slin15195_G022170</name>
</gene>
<evidence type="ECO:0000313" key="2">
    <source>
        <dbReference type="Proteomes" id="UP001056384"/>
    </source>
</evidence>
<dbReference type="AlphaFoldDB" id="A0A9Q9AMM4"/>
<dbReference type="EMBL" id="CP099419">
    <property type="protein sequence ID" value="USW48898.1"/>
    <property type="molecule type" value="Genomic_DNA"/>
</dbReference>